<keyword evidence="5 10" id="KW-1133">Transmembrane helix</keyword>
<feature type="domain" description="HAMP" evidence="12">
    <location>
        <begin position="337"/>
        <end position="391"/>
    </location>
</feature>
<dbReference type="SUPFAM" id="SSF58104">
    <property type="entry name" value="Methyl-accepting chemotaxis protein (MCP) signaling domain"/>
    <property type="match status" value="1"/>
</dbReference>
<evidence type="ECO:0000256" key="6">
    <source>
        <dbReference type="ARBA" id="ARBA00023136"/>
    </source>
</evidence>
<evidence type="ECO:0000256" key="7">
    <source>
        <dbReference type="ARBA" id="ARBA00023224"/>
    </source>
</evidence>
<dbReference type="Pfam" id="PF02743">
    <property type="entry name" value="dCache_1"/>
    <property type="match status" value="1"/>
</dbReference>
<dbReference type="GO" id="GO:0007165">
    <property type="term" value="P:signal transduction"/>
    <property type="evidence" value="ECO:0007669"/>
    <property type="project" value="UniProtKB-KW"/>
</dbReference>
<evidence type="ECO:0000256" key="5">
    <source>
        <dbReference type="ARBA" id="ARBA00022989"/>
    </source>
</evidence>
<dbReference type="InterPro" id="IPR029151">
    <property type="entry name" value="Sensor-like_sf"/>
</dbReference>
<accession>A0AAN5MKH5</accession>
<keyword evidence="3" id="KW-0145">Chemotaxis</keyword>
<dbReference type="InterPro" id="IPR033479">
    <property type="entry name" value="dCache_1"/>
</dbReference>
<dbReference type="CDD" id="cd06225">
    <property type="entry name" value="HAMP"/>
    <property type="match status" value="1"/>
</dbReference>
<name>A0AAN5MKH5_MORMO</name>
<reference evidence="13" key="1">
    <citation type="journal article" date="2018" name="Genome Biol.">
        <title>SKESA: strategic k-mer extension for scrupulous assemblies.</title>
        <authorList>
            <person name="Souvorov A."/>
            <person name="Agarwala R."/>
            <person name="Lipman D.J."/>
        </authorList>
    </citation>
    <scope>NUCLEOTIDE SEQUENCE</scope>
    <source>
        <strain evidence="13">Morganella morganii ARLG-3209</strain>
    </source>
</reference>
<evidence type="ECO:0000256" key="3">
    <source>
        <dbReference type="ARBA" id="ARBA00022500"/>
    </source>
</evidence>
<feature type="domain" description="Methyl-accepting transducer" evidence="11">
    <location>
        <begin position="396"/>
        <end position="625"/>
    </location>
</feature>
<dbReference type="SMART" id="SM00304">
    <property type="entry name" value="HAMP"/>
    <property type="match status" value="1"/>
</dbReference>
<reference evidence="13" key="2">
    <citation type="submission" date="2020-10" db="EMBL/GenBank/DDBJ databases">
        <authorList>
            <consortium name="NCBI Pathogen Detection Project"/>
        </authorList>
    </citation>
    <scope>NUCLEOTIDE SEQUENCE</scope>
    <source>
        <strain evidence="13">Morganella morganii ARLG-3209</strain>
    </source>
</reference>
<dbReference type="GO" id="GO:0005886">
    <property type="term" value="C:plasma membrane"/>
    <property type="evidence" value="ECO:0007669"/>
    <property type="project" value="UniProtKB-SubCell"/>
</dbReference>
<dbReference type="EMBL" id="DACSWI010000024">
    <property type="protein sequence ID" value="HAT3811109.1"/>
    <property type="molecule type" value="Genomic_DNA"/>
</dbReference>
<dbReference type="PROSITE" id="PS50111">
    <property type="entry name" value="CHEMOTAXIS_TRANSDUC_2"/>
    <property type="match status" value="1"/>
</dbReference>
<comment type="subcellular location">
    <subcellularLocation>
        <location evidence="1">Cell membrane</location>
        <topology evidence="1">Multi-pass membrane protein</topology>
    </subcellularLocation>
</comment>
<dbReference type="Proteomes" id="UP000865968">
    <property type="component" value="Unassembled WGS sequence"/>
</dbReference>
<evidence type="ECO:0000256" key="8">
    <source>
        <dbReference type="ARBA" id="ARBA00029447"/>
    </source>
</evidence>
<dbReference type="Pfam" id="PF00015">
    <property type="entry name" value="MCPsignal"/>
    <property type="match status" value="1"/>
</dbReference>
<evidence type="ECO:0000259" key="12">
    <source>
        <dbReference type="PROSITE" id="PS50885"/>
    </source>
</evidence>
<dbReference type="GO" id="GO:0004888">
    <property type="term" value="F:transmembrane signaling receptor activity"/>
    <property type="evidence" value="ECO:0007669"/>
    <property type="project" value="InterPro"/>
</dbReference>
<dbReference type="AlphaFoldDB" id="A0AAN5MKH5"/>
<dbReference type="PANTHER" id="PTHR43531:SF16">
    <property type="entry name" value="METHYL-ACCEPTING CHEMOTAXIS PROTEIN II"/>
    <property type="match status" value="1"/>
</dbReference>
<dbReference type="CDD" id="cd12913">
    <property type="entry name" value="PDC1_MCP_like"/>
    <property type="match status" value="1"/>
</dbReference>
<dbReference type="FunFam" id="1.10.287.950:FF:000001">
    <property type="entry name" value="Methyl-accepting chemotaxis sensory transducer"/>
    <property type="match status" value="1"/>
</dbReference>
<dbReference type="SUPFAM" id="SSF103190">
    <property type="entry name" value="Sensory domain-like"/>
    <property type="match status" value="1"/>
</dbReference>
<dbReference type="InterPro" id="IPR051310">
    <property type="entry name" value="MCP_chemotaxis"/>
</dbReference>
<keyword evidence="6 10" id="KW-0472">Membrane</keyword>
<keyword evidence="4 10" id="KW-0812">Transmembrane</keyword>
<dbReference type="SMART" id="SM00283">
    <property type="entry name" value="MA"/>
    <property type="match status" value="1"/>
</dbReference>
<dbReference type="Gene3D" id="3.30.450.20">
    <property type="entry name" value="PAS domain"/>
    <property type="match status" value="1"/>
</dbReference>
<dbReference type="CDD" id="cd11386">
    <property type="entry name" value="MCP_signal"/>
    <property type="match status" value="1"/>
</dbReference>
<protein>
    <submittedName>
        <fullName evidence="13">HAMP domain-containing protein</fullName>
    </submittedName>
</protein>
<sequence>MRWYPSRISTRLTIGGILLLAVTTAIIIIVMLWRGQPRVVEINTALIEETGHGLTSRVSTILSHTDGNTVSLARMAEVLPNDEALYRYIPPNLIESNSLITGGGIWPEPGAFTPGIEKRSFFWARNPAGELVFSDEYNKDSTDNYHNESWYQNAQDESTERCLWSDVYSDTVSGVNMVTCSVPYKTGGKFSGVVTTDIRLDNIAAIMQQYGNSTGGYAFVTDRHGQLIYFPGDDSKKFKTFDELAAQSGWLAPVAAGLKLQDSEQSAPGSIRIDHDGQLNTSSQVMLFPMADTGWVIGLATPESRVTGLANIMMQDVLEVLLPVMTLLLLGSWLAVRRLITRLNETYNALDDIARGEGDLTKRMAIAGNDEISDISRAFNLFADKISSMLLTVRSSSAVVAENTVSLADNNNELSVRVTQQAAALEQSAAAMEELNVTVRQNSDNTHMADKLAETTAQTASRCGDMMHNVISTMSNVSTSSGRMFEIVSVIDSIAFQTNILALNAAVEAARAGNSGRGFAVVATEVRSLAQRSARAAREIKVLIDESVQNIKTGSSQVHESGETLNQLVEDVLKVRQLMSDLRVAGEEQSKGLAEVTMAVTEMDTTVQQNATLIDNAVSRTQLLKSEAEQLAQMVSVFKLPETR</sequence>
<evidence type="ECO:0000259" key="11">
    <source>
        <dbReference type="PROSITE" id="PS50111"/>
    </source>
</evidence>
<gene>
    <name evidence="13" type="ORF">I8608_004031</name>
</gene>
<comment type="caution">
    <text evidence="13">The sequence shown here is derived from an EMBL/GenBank/DDBJ whole genome shotgun (WGS) entry which is preliminary data.</text>
</comment>
<evidence type="ECO:0000256" key="10">
    <source>
        <dbReference type="SAM" id="Phobius"/>
    </source>
</evidence>
<organism evidence="13 14">
    <name type="scientific">Morganella morganii</name>
    <name type="common">Proteus morganii</name>
    <dbReference type="NCBI Taxonomy" id="582"/>
    <lineage>
        <taxon>Bacteria</taxon>
        <taxon>Pseudomonadati</taxon>
        <taxon>Pseudomonadota</taxon>
        <taxon>Gammaproteobacteria</taxon>
        <taxon>Enterobacterales</taxon>
        <taxon>Morganellaceae</taxon>
        <taxon>Morganella</taxon>
    </lineage>
</organism>
<dbReference type="InterPro" id="IPR004090">
    <property type="entry name" value="Chemotax_Me-accpt_rcpt"/>
</dbReference>
<evidence type="ECO:0000256" key="4">
    <source>
        <dbReference type="ARBA" id="ARBA00022692"/>
    </source>
</evidence>
<keyword evidence="2" id="KW-1003">Cell membrane</keyword>
<comment type="similarity">
    <text evidence="8">Belongs to the methyl-accepting chemotaxis (MCP) protein family.</text>
</comment>
<evidence type="ECO:0000313" key="13">
    <source>
        <dbReference type="EMBL" id="HAT3811109.1"/>
    </source>
</evidence>
<keyword evidence="7 9" id="KW-0807">Transducer</keyword>
<dbReference type="InterPro" id="IPR003660">
    <property type="entry name" value="HAMP_dom"/>
</dbReference>
<dbReference type="GO" id="GO:0006935">
    <property type="term" value="P:chemotaxis"/>
    <property type="evidence" value="ECO:0007669"/>
    <property type="project" value="UniProtKB-KW"/>
</dbReference>
<dbReference type="InterPro" id="IPR004089">
    <property type="entry name" value="MCPsignal_dom"/>
</dbReference>
<evidence type="ECO:0000313" key="14">
    <source>
        <dbReference type="Proteomes" id="UP000865968"/>
    </source>
</evidence>
<dbReference type="PANTHER" id="PTHR43531">
    <property type="entry name" value="PROTEIN ICFG"/>
    <property type="match status" value="1"/>
</dbReference>
<dbReference type="PROSITE" id="PS50885">
    <property type="entry name" value="HAMP"/>
    <property type="match status" value="1"/>
</dbReference>
<feature type="transmembrane region" description="Helical" evidence="10">
    <location>
        <begin position="12"/>
        <end position="33"/>
    </location>
</feature>
<dbReference type="PRINTS" id="PR00260">
    <property type="entry name" value="CHEMTRNSDUCR"/>
</dbReference>
<proteinExistence type="inferred from homology"/>
<evidence type="ECO:0000256" key="9">
    <source>
        <dbReference type="PROSITE-ProRule" id="PRU00284"/>
    </source>
</evidence>
<evidence type="ECO:0000256" key="1">
    <source>
        <dbReference type="ARBA" id="ARBA00004651"/>
    </source>
</evidence>
<dbReference type="Pfam" id="PF00672">
    <property type="entry name" value="HAMP"/>
    <property type="match status" value="1"/>
</dbReference>
<evidence type="ECO:0000256" key="2">
    <source>
        <dbReference type="ARBA" id="ARBA00022475"/>
    </source>
</evidence>
<dbReference type="Gene3D" id="1.10.287.950">
    <property type="entry name" value="Methyl-accepting chemotaxis protein"/>
    <property type="match status" value="1"/>
</dbReference>